<evidence type="ECO:0000313" key="5">
    <source>
        <dbReference type="EMBL" id="MBP2399831.1"/>
    </source>
</evidence>
<dbReference type="InterPro" id="IPR036291">
    <property type="entry name" value="NAD(P)-bd_dom_sf"/>
</dbReference>
<dbReference type="PROSITE" id="PS00061">
    <property type="entry name" value="ADH_SHORT"/>
    <property type="match status" value="1"/>
</dbReference>
<dbReference type="InterPro" id="IPR020904">
    <property type="entry name" value="Sc_DH/Rdtase_CS"/>
</dbReference>
<name>A0ABS4XTJ5_GLUPR</name>
<dbReference type="PRINTS" id="PR00080">
    <property type="entry name" value="SDRFAMILY"/>
</dbReference>
<evidence type="ECO:0000259" key="4">
    <source>
        <dbReference type="SMART" id="SM00822"/>
    </source>
</evidence>
<reference evidence="5 6" key="1">
    <citation type="submission" date="2021-03" db="EMBL/GenBank/DDBJ databases">
        <title>Sequencing the genomes of 1000 actinobacteria strains.</title>
        <authorList>
            <person name="Klenk H.-P."/>
        </authorList>
    </citation>
    <scope>NUCLEOTIDE SEQUENCE [LARGE SCALE GENOMIC DNA]</scope>
    <source>
        <strain evidence="5 6">DSM 20168</strain>
    </source>
</reference>
<organism evidence="5 6">
    <name type="scientific">Glutamicibacter protophormiae</name>
    <name type="common">Brevibacterium protophormiae</name>
    <dbReference type="NCBI Taxonomy" id="37930"/>
    <lineage>
        <taxon>Bacteria</taxon>
        <taxon>Bacillati</taxon>
        <taxon>Actinomycetota</taxon>
        <taxon>Actinomycetes</taxon>
        <taxon>Micrococcales</taxon>
        <taxon>Micrococcaceae</taxon>
        <taxon>Glutamicibacter</taxon>
    </lineage>
</organism>
<dbReference type="Pfam" id="PF00106">
    <property type="entry name" value="adh_short"/>
    <property type="match status" value="1"/>
</dbReference>
<dbReference type="PANTHER" id="PTHR24322:SF736">
    <property type="entry name" value="RETINOL DEHYDROGENASE 10"/>
    <property type="match status" value="1"/>
</dbReference>
<dbReference type="InterPro" id="IPR002347">
    <property type="entry name" value="SDR_fam"/>
</dbReference>
<dbReference type="SMART" id="SM00822">
    <property type="entry name" value="PKS_KR"/>
    <property type="match status" value="1"/>
</dbReference>
<evidence type="ECO:0000256" key="2">
    <source>
        <dbReference type="ARBA" id="ARBA00023002"/>
    </source>
</evidence>
<comment type="similarity">
    <text evidence="1 3">Belongs to the short-chain dehydrogenases/reductases (SDR) family.</text>
</comment>
<sequence length="295" mass="31182">MARTQVLESVHGLTVLITGAAQGMGELFARRACAEHAARVVLWDLNAQLLEETAGKLCAAFGHESVETQVVDLADPAQIAEAASQALSARGIDVLVNNAGVVTGKPFAQHSTGQISSAMAVNALAPMYLTHALLPQLGLQRPGRILTIASAAALVSNPNMSVYAASKAAAASFSDSLRLELEREPGRNLAVTTFCPTYVDTGMFAGARRMLFTPLLEKQQVADRAWDAMLRATPMVLLPWTSKLGQALRGVLPRAAWDLLAEKVLGIYHSMDDFSGRTPAVVQPAADPGRGTAAD</sequence>
<dbReference type="EMBL" id="JAGIOJ010000001">
    <property type="protein sequence ID" value="MBP2399831.1"/>
    <property type="molecule type" value="Genomic_DNA"/>
</dbReference>
<dbReference type="InterPro" id="IPR057326">
    <property type="entry name" value="KR_dom"/>
</dbReference>
<dbReference type="Gene3D" id="3.40.50.720">
    <property type="entry name" value="NAD(P)-binding Rossmann-like Domain"/>
    <property type="match status" value="1"/>
</dbReference>
<dbReference type="PRINTS" id="PR00081">
    <property type="entry name" value="GDHRDH"/>
</dbReference>
<proteinExistence type="inferred from homology"/>
<feature type="domain" description="Ketoreductase" evidence="4">
    <location>
        <begin position="13"/>
        <end position="224"/>
    </location>
</feature>
<protein>
    <submittedName>
        <fullName evidence="5">Short-subunit dehydrogenase</fullName>
    </submittedName>
</protein>
<comment type="caution">
    <text evidence="5">The sequence shown here is derived from an EMBL/GenBank/DDBJ whole genome shotgun (WGS) entry which is preliminary data.</text>
</comment>
<dbReference type="PANTHER" id="PTHR24322">
    <property type="entry name" value="PKSB"/>
    <property type="match status" value="1"/>
</dbReference>
<dbReference type="SUPFAM" id="SSF51735">
    <property type="entry name" value="NAD(P)-binding Rossmann-fold domains"/>
    <property type="match status" value="1"/>
</dbReference>
<dbReference type="Proteomes" id="UP001195422">
    <property type="component" value="Unassembled WGS sequence"/>
</dbReference>
<accession>A0ABS4XTJ5</accession>
<dbReference type="RefSeq" id="WP_188946924.1">
    <property type="nucleotide sequence ID" value="NZ_BMPH01000001.1"/>
</dbReference>
<gene>
    <name evidence="5" type="ORF">JOF39_002912</name>
</gene>
<keyword evidence="6" id="KW-1185">Reference proteome</keyword>
<evidence type="ECO:0000256" key="1">
    <source>
        <dbReference type="ARBA" id="ARBA00006484"/>
    </source>
</evidence>
<evidence type="ECO:0000313" key="6">
    <source>
        <dbReference type="Proteomes" id="UP001195422"/>
    </source>
</evidence>
<evidence type="ECO:0000256" key="3">
    <source>
        <dbReference type="RuleBase" id="RU000363"/>
    </source>
</evidence>
<keyword evidence="2" id="KW-0560">Oxidoreductase</keyword>